<evidence type="ECO:0000313" key="4">
    <source>
        <dbReference type="Proteomes" id="UP001142489"/>
    </source>
</evidence>
<proteinExistence type="predicted"/>
<feature type="non-terminal residue" evidence="3">
    <location>
        <position position="131"/>
    </location>
</feature>
<feature type="region of interest" description="Disordered" evidence="1">
    <location>
        <begin position="52"/>
        <end position="131"/>
    </location>
</feature>
<keyword evidence="4" id="KW-1185">Reference proteome</keyword>
<name>A0A9Q0XV26_9SAUR</name>
<evidence type="ECO:0000256" key="2">
    <source>
        <dbReference type="SAM" id="SignalP"/>
    </source>
</evidence>
<reference evidence="3" key="1">
    <citation type="journal article" date="2023" name="DNA Res.">
        <title>Chromosome-level genome assembly of Phrynocephalus forsythii using third-generation DNA sequencing and Hi-C analysis.</title>
        <authorList>
            <person name="Qi Y."/>
            <person name="Zhao W."/>
            <person name="Zhao Y."/>
            <person name="Niu C."/>
            <person name="Cao S."/>
            <person name="Zhang Y."/>
        </authorList>
    </citation>
    <scope>NUCLEOTIDE SEQUENCE</scope>
    <source>
        <tissue evidence="3">Muscle</tissue>
    </source>
</reference>
<keyword evidence="2" id="KW-0732">Signal</keyword>
<organism evidence="3 4">
    <name type="scientific">Phrynocephalus forsythii</name>
    <dbReference type="NCBI Taxonomy" id="171643"/>
    <lineage>
        <taxon>Eukaryota</taxon>
        <taxon>Metazoa</taxon>
        <taxon>Chordata</taxon>
        <taxon>Craniata</taxon>
        <taxon>Vertebrata</taxon>
        <taxon>Euteleostomi</taxon>
        <taxon>Lepidosauria</taxon>
        <taxon>Squamata</taxon>
        <taxon>Bifurcata</taxon>
        <taxon>Unidentata</taxon>
        <taxon>Episquamata</taxon>
        <taxon>Toxicofera</taxon>
        <taxon>Iguania</taxon>
        <taxon>Acrodonta</taxon>
        <taxon>Agamidae</taxon>
        <taxon>Agaminae</taxon>
        <taxon>Phrynocephalus</taxon>
    </lineage>
</organism>
<gene>
    <name evidence="3" type="ORF">JRQ81_018199</name>
</gene>
<dbReference type="AlphaFoldDB" id="A0A9Q0XV26"/>
<dbReference type="OrthoDB" id="443634at2759"/>
<evidence type="ECO:0000256" key="1">
    <source>
        <dbReference type="SAM" id="MobiDB-lite"/>
    </source>
</evidence>
<protein>
    <submittedName>
        <fullName evidence="3">Uncharacterized protein</fullName>
    </submittedName>
</protein>
<dbReference type="Proteomes" id="UP001142489">
    <property type="component" value="Unassembled WGS sequence"/>
</dbReference>
<feature type="compositionally biased region" description="Acidic residues" evidence="1">
    <location>
        <begin position="73"/>
        <end position="83"/>
    </location>
</feature>
<accession>A0A9Q0XV26</accession>
<evidence type="ECO:0000313" key="3">
    <source>
        <dbReference type="EMBL" id="KAJ7325179.1"/>
    </source>
</evidence>
<dbReference type="EMBL" id="JAPFRF010000008">
    <property type="protein sequence ID" value="KAJ7325179.1"/>
    <property type="molecule type" value="Genomic_DNA"/>
</dbReference>
<sequence>MASGSWGCRGVARTAWTWLWLGTWCLAGAEITCRACWSAAPSPASFRVQLLQEPPPPLEVPRGVSLGPSGGDGDGDGEGDDGGDLLPEHPARGWGAGAEEDEAASPEESPGRLGKGQPEDEGIAGLGPGLS</sequence>
<feature type="chain" id="PRO_5040167645" evidence="2">
    <location>
        <begin position="30"/>
        <end position="131"/>
    </location>
</feature>
<comment type="caution">
    <text evidence="3">The sequence shown here is derived from an EMBL/GenBank/DDBJ whole genome shotgun (WGS) entry which is preliminary data.</text>
</comment>
<feature type="signal peptide" evidence="2">
    <location>
        <begin position="1"/>
        <end position="29"/>
    </location>
</feature>